<name>A0AC34QWC3_9BILA</name>
<sequence length="77" mass="8751">MESLIAQTNTHSGKFLDEKNNRTNADSVERVQITAKQSKKTSITNKISSKAKIKSEQKIRANRSEHVAKKKLEQQKI</sequence>
<dbReference type="Proteomes" id="UP000887576">
    <property type="component" value="Unplaced"/>
</dbReference>
<evidence type="ECO:0000313" key="2">
    <source>
        <dbReference type="WBParaSite" id="JU765_v2.g19813.t1"/>
    </source>
</evidence>
<protein>
    <submittedName>
        <fullName evidence="2">Uncharacterized protein</fullName>
    </submittedName>
</protein>
<evidence type="ECO:0000313" key="1">
    <source>
        <dbReference type="Proteomes" id="UP000887576"/>
    </source>
</evidence>
<reference evidence="2" key="1">
    <citation type="submission" date="2022-11" db="UniProtKB">
        <authorList>
            <consortium name="WormBaseParasite"/>
        </authorList>
    </citation>
    <scope>IDENTIFICATION</scope>
</reference>
<proteinExistence type="predicted"/>
<organism evidence="1 2">
    <name type="scientific">Panagrolaimus sp. JU765</name>
    <dbReference type="NCBI Taxonomy" id="591449"/>
    <lineage>
        <taxon>Eukaryota</taxon>
        <taxon>Metazoa</taxon>
        <taxon>Ecdysozoa</taxon>
        <taxon>Nematoda</taxon>
        <taxon>Chromadorea</taxon>
        <taxon>Rhabditida</taxon>
        <taxon>Tylenchina</taxon>
        <taxon>Panagrolaimomorpha</taxon>
        <taxon>Panagrolaimoidea</taxon>
        <taxon>Panagrolaimidae</taxon>
        <taxon>Panagrolaimus</taxon>
    </lineage>
</organism>
<accession>A0AC34QWC3</accession>
<dbReference type="WBParaSite" id="JU765_v2.g19813.t1">
    <property type="protein sequence ID" value="JU765_v2.g19813.t1"/>
    <property type="gene ID" value="JU765_v2.g19813"/>
</dbReference>